<proteinExistence type="predicted"/>
<reference evidence="2" key="1">
    <citation type="submission" date="2021-03" db="EMBL/GenBank/DDBJ databases">
        <title>Draft genome sequence of rust myrtle Austropuccinia psidii MF-1, a brazilian biotype.</title>
        <authorList>
            <person name="Quecine M.C."/>
            <person name="Pachon D.M.R."/>
            <person name="Bonatelli M.L."/>
            <person name="Correr F.H."/>
            <person name="Franceschini L.M."/>
            <person name="Leite T.F."/>
            <person name="Margarido G.R.A."/>
            <person name="Almeida C.A."/>
            <person name="Ferrarezi J.A."/>
            <person name="Labate C.A."/>
        </authorList>
    </citation>
    <scope>NUCLEOTIDE SEQUENCE</scope>
    <source>
        <strain evidence="2">MF-1</strain>
    </source>
</reference>
<name>A0A9Q3BFI1_9BASI</name>
<dbReference type="AlphaFoldDB" id="A0A9Q3BFI1"/>
<dbReference type="OrthoDB" id="5582182at2759"/>
<keyword evidence="3" id="KW-1185">Reference proteome</keyword>
<gene>
    <name evidence="2" type="ORF">O181_004249</name>
</gene>
<evidence type="ECO:0000313" key="3">
    <source>
        <dbReference type="Proteomes" id="UP000765509"/>
    </source>
</evidence>
<feature type="compositionally biased region" description="Polar residues" evidence="1">
    <location>
        <begin position="68"/>
        <end position="85"/>
    </location>
</feature>
<dbReference type="EMBL" id="AVOT02000804">
    <property type="protein sequence ID" value="MBW0464534.1"/>
    <property type="molecule type" value="Genomic_DNA"/>
</dbReference>
<evidence type="ECO:0000256" key="1">
    <source>
        <dbReference type="SAM" id="MobiDB-lite"/>
    </source>
</evidence>
<accession>A0A9Q3BFI1</accession>
<evidence type="ECO:0000313" key="2">
    <source>
        <dbReference type="EMBL" id="MBW0464534.1"/>
    </source>
</evidence>
<dbReference type="Proteomes" id="UP000765509">
    <property type="component" value="Unassembled WGS sequence"/>
</dbReference>
<feature type="compositionally biased region" description="Basic and acidic residues" evidence="1">
    <location>
        <begin position="50"/>
        <end position="67"/>
    </location>
</feature>
<protein>
    <submittedName>
        <fullName evidence="2">Uncharacterized protein</fullName>
    </submittedName>
</protein>
<comment type="caution">
    <text evidence="2">The sequence shown here is derived from an EMBL/GenBank/DDBJ whole genome shotgun (WGS) entry which is preliminary data.</text>
</comment>
<feature type="region of interest" description="Disordered" evidence="1">
    <location>
        <begin position="50"/>
        <end position="91"/>
    </location>
</feature>
<sequence length="120" mass="14158">MSRISDWGERAYIHVQRRSFESILFYQLSYHPGNVDGIQELRDMTLELDTRYHEKQKEKGSHQEKKPQVTSPNSFRPLQASSFTKPHQKKNKGKYFHVALLNEDNTLIHSKQNRMIKEGS</sequence>
<organism evidence="2 3">
    <name type="scientific">Austropuccinia psidii MF-1</name>
    <dbReference type="NCBI Taxonomy" id="1389203"/>
    <lineage>
        <taxon>Eukaryota</taxon>
        <taxon>Fungi</taxon>
        <taxon>Dikarya</taxon>
        <taxon>Basidiomycota</taxon>
        <taxon>Pucciniomycotina</taxon>
        <taxon>Pucciniomycetes</taxon>
        <taxon>Pucciniales</taxon>
        <taxon>Sphaerophragmiaceae</taxon>
        <taxon>Austropuccinia</taxon>
    </lineage>
</organism>